<keyword evidence="5 9" id="KW-0653">Protein transport</keyword>
<dbReference type="InterPro" id="IPR005807">
    <property type="entry name" value="SecE_bac"/>
</dbReference>
<dbReference type="AlphaFoldDB" id="A0A7W1X943"/>
<comment type="function">
    <text evidence="9">Essential subunit of the Sec protein translocation channel SecYEG. Clamps together the 2 halves of SecY. May contact the channel plug during translocation.</text>
</comment>
<keyword evidence="2 9" id="KW-0813">Transport</keyword>
<protein>
    <recommendedName>
        <fullName evidence="9">Protein translocase subunit SecE</fullName>
    </recommendedName>
</protein>
<evidence type="ECO:0000256" key="5">
    <source>
        <dbReference type="ARBA" id="ARBA00022927"/>
    </source>
</evidence>
<dbReference type="OrthoDB" id="9813233at2"/>
<dbReference type="RefSeq" id="WP_052154121.1">
    <property type="nucleotide sequence ID" value="NZ_JACEIP010000006.1"/>
</dbReference>
<dbReference type="EMBL" id="JACEIP010000006">
    <property type="protein sequence ID" value="MBA4542372.1"/>
    <property type="molecule type" value="Genomic_DNA"/>
</dbReference>
<organism evidence="10 11">
    <name type="scientific">Thermoactinomyces daqus</name>
    <dbReference type="NCBI Taxonomy" id="1329516"/>
    <lineage>
        <taxon>Bacteria</taxon>
        <taxon>Bacillati</taxon>
        <taxon>Bacillota</taxon>
        <taxon>Bacilli</taxon>
        <taxon>Bacillales</taxon>
        <taxon>Thermoactinomycetaceae</taxon>
        <taxon>Thermoactinomyces</taxon>
    </lineage>
</organism>
<evidence type="ECO:0000256" key="4">
    <source>
        <dbReference type="ARBA" id="ARBA00022692"/>
    </source>
</evidence>
<evidence type="ECO:0000256" key="3">
    <source>
        <dbReference type="ARBA" id="ARBA00022475"/>
    </source>
</evidence>
<dbReference type="GO" id="GO:0043952">
    <property type="term" value="P:protein transport by the Sec complex"/>
    <property type="evidence" value="ECO:0007669"/>
    <property type="project" value="UniProtKB-UniRule"/>
</dbReference>
<comment type="subunit">
    <text evidence="9">Component of the Sec protein translocase complex. Heterotrimer consisting of SecY, SecE and SecG subunits. The heterotrimers can form oligomers, although 1 heterotrimer is thought to be able to translocate proteins. Interacts with the ribosome. Interacts with SecDF, and other proteins may be involved. Interacts with SecA.</text>
</comment>
<dbReference type="NCBIfam" id="TIGR00964">
    <property type="entry name" value="secE_bact"/>
    <property type="match status" value="1"/>
</dbReference>
<dbReference type="GO" id="GO:0006605">
    <property type="term" value="P:protein targeting"/>
    <property type="evidence" value="ECO:0007669"/>
    <property type="project" value="UniProtKB-UniRule"/>
</dbReference>
<dbReference type="GO" id="GO:0009306">
    <property type="term" value="P:protein secretion"/>
    <property type="evidence" value="ECO:0007669"/>
    <property type="project" value="UniProtKB-UniRule"/>
</dbReference>
<dbReference type="GO" id="GO:0008320">
    <property type="term" value="F:protein transmembrane transporter activity"/>
    <property type="evidence" value="ECO:0007669"/>
    <property type="project" value="UniProtKB-UniRule"/>
</dbReference>
<dbReference type="PROSITE" id="PS01067">
    <property type="entry name" value="SECE_SEC61G"/>
    <property type="match status" value="1"/>
</dbReference>
<evidence type="ECO:0000313" key="11">
    <source>
        <dbReference type="Proteomes" id="UP000530514"/>
    </source>
</evidence>
<feature type="transmembrane region" description="Helical" evidence="9">
    <location>
        <begin position="41"/>
        <end position="62"/>
    </location>
</feature>
<dbReference type="InterPro" id="IPR001901">
    <property type="entry name" value="Translocase_SecE/Sec61-g"/>
</dbReference>
<evidence type="ECO:0000256" key="1">
    <source>
        <dbReference type="ARBA" id="ARBA00004370"/>
    </source>
</evidence>
<keyword evidence="8 9" id="KW-0472">Membrane</keyword>
<keyword evidence="4 9" id="KW-0812">Transmembrane</keyword>
<dbReference type="PANTHER" id="PTHR33910:SF1">
    <property type="entry name" value="PROTEIN TRANSLOCASE SUBUNIT SECE"/>
    <property type="match status" value="1"/>
</dbReference>
<evidence type="ECO:0000256" key="7">
    <source>
        <dbReference type="ARBA" id="ARBA00023010"/>
    </source>
</evidence>
<evidence type="ECO:0000256" key="9">
    <source>
        <dbReference type="HAMAP-Rule" id="MF_00422"/>
    </source>
</evidence>
<dbReference type="PANTHER" id="PTHR33910">
    <property type="entry name" value="PROTEIN TRANSLOCASE SUBUNIT SECE"/>
    <property type="match status" value="1"/>
</dbReference>
<reference evidence="10 11" key="1">
    <citation type="submission" date="2020-07" db="EMBL/GenBank/DDBJ databases">
        <authorList>
            <person name="Feng H."/>
        </authorList>
    </citation>
    <scope>NUCLEOTIDE SEQUENCE [LARGE SCALE GENOMIC DNA]</scope>
    <source>
        <strain evidence="11">s-11</strain>
    </source>
</reference>
<comment type="caution">
    <text evidence="10">The sequence shown here is derived from an EMBL/GenBank/DDBJ whole genome shotgun (WGS) entry which is preliminary data.</text>
</comment>
<sequence length="75" mass="8373">MAAFLGNIGRGIRRSVSGTTGFFRGSVQELKKVRWPGRQEMVNYTLVVLLTVVILSVFFFIIDSGILQLVNLITK</sequence>
<evidence type="ECO:0000256" key="8">
    <source>
        <dbReference type="ARBA" id="ARBA00023136"/>
    </source>
</evidence>
<gene>
    <name evidence="9 10" type="primary">secE</name>
    <name evidence="10" type="ORF">H1164_05575</name>
</gene>
<dbReference type="Proteomes" id="UP000530514">
    <property type="component" value="Unassembled WGS sequence"/>
</dbReference>
<dbReference type="GO" id="GO:0065002">
    <property type="term" value="P:intracellular protein transmembrane transport"/>
    <property type="evidence" value="ECO:0007669"/>
    <property type="project" value="UniProtKB-UniRule"/>
</dbReference>
<dbReference type="InterPro" id="IPR038379">
    <property type="entry name" value="SecE_sf"/>
</dbReference>
<evidence type="ECO:0000313" key="10">
    <source>
        <dbReference type="EMBL" id="MBA4542372.1"/>
    </source>
</evidence>
<keyword evidence="6 9" id="KW-1133">Transmembrane helix</keyword>
<keyword evidence="11" id="KW-1185">Reference proteome</keyword>
<proteinExistence type="inferred from homology"/>
<comment type="subcellular location">
    <subcellularLocation>
        <location evidence="9">Cell membrane</location>
        <topology evidence="9">Single-pass membrane protein</topology>
    </subcellularLocation>
    <subcellularLocation>
        <location evidence="1">Membrane</location>
    </subcellularLocation>
</comment>
<name>A0A7W1X943_9BACL</name>
<evidence type="ECO:0000256" key="2">
    <source>
        <dbReference type="ARBA" id="ARBA00022448"/>
    </source>
</evidence>
<evidence type="ECO:0000256" key="6">
    <source>
        <dbReference type="ARBA" id="ARBA00022989"/>
    </source>
</evidence>
<accession>A0A7W1X943</accession>
<keyword evidence="3 9" id="KW-1003">Cell membrane</keyword>
<comment type="similarity">
    <text evidence="9">Belongs to the SecE/SEC61-gamma family.</text>
</comment>
<dbReference type="Pfam" id="PF00584">
    <property type="entry name" value="SecE"/>
    <property type="match status" value="1"/>
</dbReference>
<dbReference type="HAMAP" id="MF_00422">
    <property type="entry name" value="SecE"/>
    <property type="match status" value="1"/>
</dbReference>
<dbReference type="GO" id="GO:0005886">
    <property type="term" value="C:plasma membrane"/>
    <property type="evidence" value="ECO:0007669"/>
    <property type="project" value="UniProtKB-SubCell"/>
</dbReference>
<keyword evidence="7 9" id="KW-0811">Translocation</keyword>
<dbReference type="Gene3D" id="1.20.5.1030">
    <property type="entry name" value="Preprotein translocase secy subunit"/>
    <property type="match status" value="1"/>
</dbReference>